<dbReference type="Pfam" id="PF03853">
    <property type="entry name" value="YjeF_N"/>
    <property type="match status" value="1"/>
</dbReference>
<evidence type="ECO:0000313" key="23">
    <source>
        <dbReference type="Proteomes" id="UP000095601"/>
    </source>
</evidence>
<comment type="caution">
    <text evidence="18">Lacks conserved residue(s) required for the propagation of feature annotation.</text>
</comment>
<dbReference type="Gene3D" id="3.40.50.10260">
    <property type="entry name" value="YjeF N-terminal domain"/>
    <property type="match status" value="1"/>
</dbReference>
<comment type="similarity">
    <text evidence="4 19">In the C-terminal section; belongs to the NnrD/CARKD family.</text>
</comment>
<proteinExistence type="inferred from homology"/>
<evidence type="ECO:0000256" key="8">
    <source>
        <dbReference type="ARBA" id="ARBA00022857"/>
    </source>
</evidence>
<feature type="binding site" evidence="17">
    <location>
        <position position="438"/>
    </location>
    <ligand>
        <name>(6S)-NADPHX</name>
        <dbReference type="ChEBI" id="CHEBI:64076"/>
    </ligand>
</feature>
<dbReference type="Pfam" id="PF01256">
    <property type="entry name" value="Carb_kinase"/>
    <property type="match status" value="1"/>
</dbReference>
<dbReference type="PANTHER" id="PTHR12592">
    <property type="entry name" value="ATP-DEPENDENT (S)-NAD(P)H-HYDRATE DEHYDRATASE FAMILY MEMBER"/>
    <property type="match status" value="1"/>
</dbReference>
<reference evidence="22 23" key="1">
    <citation type="submission" date="2016-09" db="EMBL/GenBank/DDBJ databases">
        <authorList>
            <person name="Capua I."/>
            <person name="De Benedictis P."/>
            <person name="Joannis T."/>
            <person name="Lombin L.H."/>
            <person name="Cattoli G."/>
        </authorList>
    </citation>
    <scope>NUCLEOTIDE SEQUENCE [LARGE SCALE GENOMIC DNA]</scope>
    <source>
        <strain evidence="22 23">NRS-1</strain>
    </source>
</reference>
<dbReference type="KEGG" id="cnr:EB819_06140"/>
<comment type="catalytic activity">
    <reaction evidence="1 18 19">
        <text>(6R)-NADHX = (6S)-NADHX</text>
        <dbReference type="Rhea" id="RHEA:32215"/>
        <dbReference type="ChEBI" id="CHEBI:64074"/>
        <dbReference type="ChEBI" id="CHEBI:64075"/>
        <dbReference type="EC" id="5.1.99.6"/>
    </reaction>
</comment>
<dbReference type="GO" id="GO:0110051">
    <property type="term" value="P:metabolite repair"/>
    <property type="evidence" value="ECO:0007669"/>
    <property type="project" value="TreeGrafter"/>
</dbReference>
<comment type="similarity">
    <text evidence="17">Belongs to the NnrD/CARKD family.</text>
</comment>
<comment type="function">
    <text evidence="18">Catalyzes the epimerization of the S- and R-forms of NAD(P)HX, a damaged form of NAD(P)H that is a result of enzymatic or heat-dependent hydration. This is a prerequisite for the S-specific NAD(P)H-hydrate dehydratase to allow the repair of both epimers of NAD(P)HX.</text>
</comment>
<dbReference type="AlphaFoldDB" id="A0A1E5UHI5"/>
<sequence>MKIFSAAQIKNGDLFTIKNEPIASVHLMEKAAMACTDFIHHKYLKTQNILIFCGNGNNGGDGFAMARLLYQKGFDVDVFIDKSKKGFSKDAEINYHRLKEFLGIRILDFTDFNEGFINEDSIIVDALFGTGLNRKIEGEIAKIILKLNPIHVHKIAIDIPSGVFADENIPENAVVFKADETLSLQFCKQSFLHPEISEYCGKIHILEIGISKKYIENTETPHYIIDEEIVRKIYKKRKDTSHKGNYGKTCIVAGCFGKIGAAVLATKSALFSGSGLTYILAPKCGYEILQTTCPEAMYLYGGEDFIKNFTVENDFTYGIGPGLGTDYETEEKLMHFLKNYNEPLVLDADALNLISKNSENLNLIPKNSIITPHPKEFSRLFGESKDSFERLELAKSKAKELGIYIVLKGHHTQIITPEGNVFYNITGNSGLAKGGSGDVLLGIITSFLAQGYSPENAAIFGVWLHGKAADFTAEKHSKEAMLASDVIQHIGEVFKYLQK</sequence>
<comment type="catalytic activity">
    <reaction evidence="16 17 19">
        <text>(6S)-NADPHX + ADP = AMP + phosphate + NADPH + H(+)</text>
        <dbReference type="Rhea" id="RHEA:32235"/>
        <dbReference type="ChEBI" id="CHEBI:15378"/>
        <dbReference type="ChEBI" id="CHEBI:43474"/>
        <dbReference type="ChEBI" id="CHEBI:57783"/>
        <dbReference type="ChEBI" id="CHEBI:64076"/>
        <dbReference type="ChEBI" id="CHEBI:456215"/>
        <dbReference type="ChEBI" id="CHEBI:456216"/>
        <dbReference type="EC" id="4.2.1.136"/>
    </reaction>
</comment>
<keyword evidence="12 17" id="KW-0456">Lyase</keyword>
<dbReference type="PIRSF" id="PIRSF017184">
    <property type="entry name" value="Nnr"/>
    <property type="match status" value="1"/>
</dbReference>
<dbReference type="SUPFAM" id="SSF53613">
    <property type="entry name" value="Ribokinase-like"/>
    <property type="match status" value="1"/>
</dbReference>
<dbReference type="GO" id="GO:0005524">
    <property type="term" value="F:ATP binding"/>
    <property type="evidence" value="ECO:0007669"/>
    <property type="project" value="UniProtKB-UniRule"/>
</dbReference>
<organism evidence="22 23">
    <name type="scientific">Cloacibacterium normanense</name>
    <dbReference type="NCBI Taxonomy" id="237258"/>
    <lineage>
        <taxon>Bacteria</taxon>
        <taxon>Pseudomonadati</taxon>
        <taxon>Bacteroidota</taxon>
        <taxon>Flavobacteriia</taxon>
        <taxon>Flavobacteriales</taxon>
        <taxon>Weeksellaceae</taxon>
    </lineage>
</organism>
<dbReference type="STRING" id="237258.SAMN04489756_102117"/>
<evidence type="ECO:0000256" key="17">
    <source>
        <dbReference type="HAMAP-Rule" id="MF_01965"/>
    </source>
</evidence>
<evidence type="ECO:0000256" key="12">
    <source>
        <dbReference type="ARBA" id="ARBA00023239"/>
    </source>
</evidence>
<comment type="function">
    <text evidence="17">Catalyzes the dehydration of the S-form of NAD(P)HX at the expense of ADP, which is converted to AMP. Together with NAD(P)HX epimerase, which catalyzes the epimerization of the S- and R-forms, the enzyme allows the repair of both epimers of NAD(P)HX, a damaged form of NAD(P)H that is a result of enzymatic or heat-dependent hydration.</text>
</comment>
<evidence type="ECO:0000256" key="13">
    <source>
        <dbReference type="ARBA" id="ARBA00023268"/>
    </source>
</evidence>
<gene>
    <name evidence="17" type="primary">nnrD</name>
    <name evidence="18" type="synonym">nnrE</name>
    <name evidence="22" type="ORF">BHF72_1101</name>
</gene>
<dbReference type="RefSeq" id="WP_069796583.1">
    <property type="nucleotide sequence ID" value="NZ_CP034157.1"/>
</dbReference>
<dbReference type="Proteomes" id="UP000095601">
    <property type="component" value="Unassembled WGS sequence"/>
</dbReference>
<dbReference type="GO" id="GO:0046872">
    <property type="term" value="F:metal ion binding"/>
    <property type="evidence" value="ECO:0007669"/>
    <property type="project" value="UniProtKB-UniRule"/>
</dbReference>
<dbReference type="GO" id="GO:0052855">
    <property type="term" value="F:ADP-dependent NAD(P)H-hydrate dehydratase activity"/>
    <property type="evidence" value="ECO:0007669"/>
    <property type="project" value="UniProtKB-UniRule"/>
</dbReference>
<feature type="binding site" evidence="17">
    <location>
        <position position="322"/>
    </location>
    <ligand>
        <name>(6S)-NADPHX</name>
        <dbReference type="ChEBI" id="CHEBI:64076"/>
    </ligand>
</feature>
<keyword evidence="6 17" id="KW-0547">Nucleotide-binding</keyword>
<dbReference type="Gene3D" id="3.40.1190.20">
    <property type="match status" value="1"/>
</dbReference>
<dbReference type="InterPro" id="IPR004443">
    <property type="entry name" value="YjeF_N_dom"/>
</dbReference>
<evidence type="ECO:0000256" key="18">
    <source>
        <dbReference type="HAMAP-Rule" id="MF_01966"/>
    </source>
</evidence>
<evidence type="ECO:0000256" key="10">
    <source>
        <dbReference type="ARBA" id="ARBA00023027"/>
    </source>
</evidence>
<evidence type="ECO:0000256" key="19">
    <source>
        <dbReference type="PIRNR" id="PIRNR017184"/>
    </source>
</evidence>
<evidence type="ECO:0000259" key="20">
    <source>
        <dbReference type="PROSITE" id="PS51383"/>
    </source>
</evidence>
<evidence type="ECO:0000256" key="9">
    <source>
        <dbReference type="ARBA" id="ARBA00022958"/>
    </source>
</evidence>
<keyword evidence="22" id="KW-0808">Transferase</keyword>
<evidence type="ECO:0000256" key="2">
    <source>
        <dbReference type="ARBA" id="ARBA00000909"/>
    </source>
</evidence>
<evidence type="ECO:0000256" key="7">
    <source>
        <dbReference type="ARBA" id="ARBA00022840"/>
    </source>
</evidence>
<evidence type="ECO:0000256" key="3">
    <source>
        <dbReference type="ARBA" id="ARBA00006001"/>
    </source>
</evidence>
<dbReference type="EMBL" id="MKGI01000005">
    <property type="protein sequence ID" value="OEL12347.1"/>
    <property type="molecule type" value="Genomic_DNA"/>
</dbReference>
<keyword evidence="13" id="KW-0511">Multifunctional enzyme</keyword>
<dbReference type="GO" id="GO:0046496">
    <property type="term" value="P:nicotinamide nucleotide metabolic process"/>
    <property type="evidence" value="ECO:0007669"/>
    <property type="project" value="UniProtKB-UniRule"/>
</dbReference>
<dbReference type="PATRIC" id="fig|237258.4.peg.2107"/>
<feature type="binding site" evidence="18">
    <location>
        <begin position="57"/>
        <end position="61"/>
    </location>
    <ligand>
        <name>(6S)-NADPHX</name>
        <dbReference type="ChEBI" id="CHEBI:64076"/>
    </ligand>
</feature>
<keyword evidence="11 18" id="KW-0413">Isomerase</keyword>
<dbReference type="HAMAP" id="MF_01966">
    <property type="entry name" value="NADHX_epimerase"/>
    <property type="match status" value="1"/>
</dbReference>
<dbReference type="CDD" id="cd01171">
    <property type="entry name" value="YXKO-related"/>
    <property type="match status" value="1"/>
</dbReference>
<dbReference type="PROSITE" id="PS51383">
    <property type="entry name" value="YJEF_C_3"/>
    <property type="match status" value="1"/>
</dbReference>
<evidence type="ECO:0000256" key="14">
    <source>
        <dbReference type="ARBA" id="ARBA00025153"/>
    </source>
</evidence>
<evidence type="ECO:0000256" key="5">
    <source>
        <dbReference type="ARBA" id="ARBA00022723"/>
    </source>
</evidence>
<keyword evidence="5 18" id="KW-0479">Metal-binding</keyword>
<feature type="binding site" evidence="17">
    <location>
        <position position="373"/>
    </location>
    <ligand>
        <name>(6S)-NADPHX</name>
        <dbReference type="ChEBI" id="CHEBI:64076"/>
    </ligand>
</feature>
<dbReference type="EC" id="5.1.99.6" evidence="19"/>
<feature type="binding site" evidence="18">
    <location>
        <position position="158"/>
    </location>
    <ligand>
        <name>(6S)-NADPHX</name>
        <dbReference type="ChEBI" id="CHEBI:64076"/>
    </ligand>
</feature>
<dbReference type="GO" id="GO:0052856">
    <property type="term" value="F:NAD(P)HX epimerase activity"/>
    <property type="evidence" value="ECO:0007669"/>
    <property type="project" value="UniProtKB-UniRule"/>
</dbReference>
<keyword evidence="9 18" id="KW-0630">Potassium</keyword>
<keyword evidence="23" id="KW-1185">Reference proteome</keyword>
<protein>
    <recommendedName>
        <fullName evidence="19">Bifunctional NAD(P)H-hydrate repair enzyme</fullName>
    </recommendedName>
    <alternativeName>
        <fullName evidence="19">Nicotinamide nucleotide repair protein</fullName>
    </alternativeName>
    <domain>
        <recommendedName>
            <fullName evidence="19">ADP-dependent (S)-NAD(P)H-hydrate dehydratase</fullName>
            <ecNumber evidence="19">4.2.1.136</ecNumber>
        </recommendedName>
        <alternativeName>
            <fullName evidence="19">ADP-dependent NAD(P)HX dehydratase</fullName>
        </alternativeName>
    </domain>
    <domain>
        <recommendedName>
            <fullName evidence="19">NAD(P)H-hydrate epimerase</fullName>
            <ecNumber evidence="19">5.1.99.6</ecNumber>
        </recommendedName>
    </domain>
</protein>
<feature type="binding site" evidence="17">
    <location>
        <begin position="408"/>
        <end position="412"/>
    </location>
    <ligand>
        <name>AMP</name>
        <dbReference type="ChEBI" id="CHEBI:456215"/>
    </ligand>
</feature>
<dbReference type="InterPro" id="IPR030677">
    <property type="entry name" value="Nnr"/>
</dbReference>
<keyword evidence="7 17" id="KW-0067">ATP-binding</keyword>
<feature type="binding site" evidence="18">
    <location>
        <position position="161"/>
    </location>
    <ligand>
        <name>K(+)</name>
        <dbReference type="ChEBI" id="CHEBI:29103"/>
    </ligand>
</feature>
<evidence type="ECO:0000256" key="1">
    <source>
        <dbReference type="ARBA" id="ARBA00000013"/>
    </source>
</evidence>
<comment type="catalytic activity">
    <reaction evidence="2 18 19">
        <text>(6R)-NADPHX = (6S)-NADPHX</text>
        <dbReference type="Rhea" id="RHEA:32227"/>
        <dbReference type="ChEBI" id="CHEBI:64076"/>
        <dbReference type="ChEBI" id="CHEBI:64077"/>
        <dbReference type="EC" id="5.1.99.6"/>
    </reaction>
</comment>
<evidence type="ECO:0000256" key="15">
    <source>
        <dbReference type="ARBA" id="ARBA00048238"/>
    </source>
</evidence>
<comment type="catalytic activity">
    <reaction evidence="15 17 19">
        <text>(6S)-NADHX + ADP = AMP + phosphate + NADH + H(+)</text>
        <dbReference type="Rhea" id="RHEA:32223"/>
        <dbReference type="ChEBI" id="CHEBI:15378"/>
        <dbReference type="ChEBI" id="CHEBI:43474"/>
        <dbReference type="ChEBI" id="CHEBI:57945"/>
        <dbReference type="ChEBI" id="CHEBI:64074"/>
        <dbReference type="ChEBI" id="CHEBI:456215"/>
        <dbReference type="ChEBI" id="CHEBI:456216"/>
        <dbReference type="EC" id="4.2.1.136"/>
    </reaction>
</comment>
<feature type="binding site" evidence="18">
    <location>
        <position position="125"/>
    </location>
    <ligand>
        <name>K(+)</name>
        <dbReference type="ChEBI" id="CHEBI:29103"/>
    </ligand>
</feature>
<evidence type="ECO:0000256" key="16">
    <source>
        <dbReference type="ARBA" id="ARBA00049209"/>
    </source>
</evidence>
<dbReference type="OrthoDB" id="9806925at2"/>
<comment type="function">
    <text evidence="14 19">Bifunctional enzyme that catalyzes the epimerization of the S- and R-forms of NAD(P)HX and the dehydration of the S-form of NAD(P)HX at the expense of ADP, which is converted to AMP. This allows the repair of both epimers of NAD(P)HX, a damaged form of NAD(P)H that is a result of enzymatic or heat-dependent hydration.</text>
</comment>
<feature type="domain" description="YjeF C-terminal" evidence="20">
    <location>
        <begin position="226"/>
        <end position="497"/>
    </location>
</feature>
<comment type="subunit">
    <text evidence="17">Homotetramer.</text>
</comment>
<dbReference type="SUPFAM" id="SSF64153">
    <property type="entry name" value="YjeF N-terminal domain-like"/>
    <property type="match status" value="1"/>
</dbReference>
<comment type="cofactor">
    <cofactor evidence="17">
        <name>Mg(2+)</name>
        <dbReference type="ChEBI" id="CHEBI:18420"/>
    </cofactor>
</comment>
<dbReference type="NCBIfam" id="TIGR00197">
    <property type="entry name" value="yjeF_nterm"/>
    <property type="match status" value="1"/>
</dbReference>
<feature type="binding site" evidence="18">
    <location>
        <begin position="129"/>
        <end position="135"/>
    </location>
    <ligand>
        <name>(6S)-NADPHX</name>
        <dbReference type="ChEBI" id="CHEBI:64076"/>
    </ligand>
</feature>
<keyword evidence="10 17" id="KW-0520">NAD</keyword>
<evidence type="ECO:0000313" key="22">
    <source>
        <dbReference type="EMBL" id="OEL12347.1"/>
    </source>
</evidence>
<evidence type="ECO:0000256" key="4">
    <source>
        <dbReference type="ARBA" id="ARBA00009524"/>
    </source>
</evidence>
<dbReference type="InterPro" id="IPR029056">
    <property type="entry name" value="Ribokinase-like"/>
</dbReference>
<comment type="similarity">
    <text evidence="18">Belongs to the NnrE/AIBP family.</text>
</comment>
<dbReference type="NCBIfam" id="TIGR00196">
    <property type="entry name" value="yjeF_cterm"/>
    <property type="match status" value="1"/>
</dbReference>
<comment type="similarity">
    <text evidence="3 19">In the N-terminal section; belongs to the NnrE/AIBP family.</text>
</comment>
<dbReference type="HAMAP" id="MF_01965">
    <property type="entry name" value="NADHX_dehydratase"/>
    <property type="match status" value="1"/>
</dbReference>
<keyword evidence="8 17" id="KW-0521">NADP</keyword>
<dbReference type="InterPro" id="IPR036652">
    <property type="entry name" value="YjeF_N_dom_sf"/>
</dbReference>
<feature type="binding site" evidence="17">
    <location>
        <position position="261"/>
    </location>
    <ligand>
        <name>(6S)-NADPHX</name>
        <dbReference type="ChEBI" id="CHEBI:64076"/>
    </ligand>
</feature>
<evidence type="ECO:0000259" key="21">
    <source>
        <dbReference type="PROSITE" id="PS51385"/>
    </source>
</evidence>
<evidence type="ECO:0000256" key="11">
    <source>
        <dbReference type="ARBA" id="ARBA00023235"/>
    </source>
</evidence>
<keyword evidence="22" id="KW-0418">Kinase</keyword>
<comment type="cofactor">
    <cofactor evidence="18 19">
        <name>K(+)</name>
        <dbReference type="ChEBI" id="CHEBI:29103"/>
    </cofactor>
    <text evidence="18 19">Binds 1 potassium ion per subunit.</text>
</comment>
<feature type="domain" description="YjeF N-terminal" evidence="21">
    <location>
        <begin position="9"/>
        <end position="216"/>
    </location>
</feature>
<dbReference type="GO" id="GO:0016301">
    <property type="term" value="F:kinase activity"/>
    <property type="evidence" value="ECO:0007669"/>
    <property type="project" value="UniProtKB-KW"/>
</dbReference>
<dbReference type="PROSITE" id="PS51385">
    <property type="entry name" value="YJEF_N"/>
    <property type="match status" value="1"/>
</dbReference>
<evidence type="ECO:0000256" key="6">
    <source>
        <dbReference type="ARBA" id="ARBA00022741"/>
    </source>
</evidence>
<feature type="binding site" evidence="18">
    <location>
        <position position="58"/>
    </location>
    <ligand>
        <name>K(+)</name>
        <dbReference type="ChEBI" id="CHEBI:29103"/>
    </ligand>
</feature>
<feature type="binding site" evidence="17">
    <location>
        <position position="437"/>
    </location>
    <ligand>
        <name>AMP</name>
        <dbReference type="ChEBI" id="CHEBI:456215"/>
    </ligand>
</feature>
<dbReference type="EC" id="4.2.1.136" evidence="19"/>
<comment type="caution">
    <text evidence="22">The sequence shown here is derived from an EMBL/GenBank/DDBJ whole genome shotgun (WGS) entry which is preliminary data.</text>
</comment>
<accession>A0A1E5UHI5</accession>
<name>A0A1E5UHI5_9FLAO</name>
<dbReference type="PANTHER" id="PTHR12592:SF0">
    <property type="entry name" value="ATP-DEPENDENT (S)-NAD(P)H-HYDRATE DEHYDRATASE"/>
    <property type="match status" value="1"/>
</dbReference>
<dbReference type="InterPro" id="IPR000631">
    <property type="entry name" value="CARKD"/>
</dbReference>